<feature type="domain" description="RNA 2-O ribose methyltransferase substrate binding" evidence="4">
    <location>
        <begin position="2"/>
        <end position="77"/>
    </location>
</feature>
<dbReference type="GO" id="GO:0008173">
    <property type="term" value="F:RNA methyltransferase activity"/>
    <property type="evidence" value="ECO:0007669"/>
    <property type="project" value="InterPro"/>
</dbReference>
<evidence type="ECO:0000313" key="5">
    <source>
        <dbReference type="EMBL" id="SMB84402.1"/>
    </source>
</evidence>
<keyword evidence="2 5" id="KW-0489">Methyltransferase</keyword>
<dbReference type="GO" id="GO:0003723">
    <property type="term" value="F:RNA binding"/>
    <property type="evidence" value="ECO:0007669"/>
    <property type="project" value="InterPro"/>
</dbReference>
<dbReference type="InterPro" id="IPR001537">
    <property type="entry name" value="SpoU_MeTrfase"/>
</dbReference>
<evidence type="ECO:0000256" key="3">
    <source>
        <dbReference type="ARBA" id="ARBA00022679"/>
    </source>
</evidence>
<evidence type="ECO:0000256" key="1">
    <source>
        <dbReference type="ARBA" id="ARBA00007228"/>
    </source>
</evidence>
<dbReference type="OrthoDB" id="9794400at2"/>
<evidence type="ECO:0000259" key="4">
    <source>
        <dbReference type="SMART" id="SM00967"/>
    </source>
</evidence>
<accession>A0A1W1UTG6</accession>
<dbReference type="InterPro" id="IPR013123">
    <property type="entry name" value="SpoU_subst-bd"/>
</dbReference>
<dbReference type="Pfam" id="PF08032">
    <property type="entry name" value="SpoU_sub_bind"/>
    <property type="match status" value="1"/>
</dbReference>
<reference evidence="5 6" key="1">
    <citation type="submission" date="2017-04" db="EMBL/GenBank/DDBJ databases">
        <authorList>
            <person name="Afonso C.L."/>
            <person name="Miller P.J."/>
            <person name="Scott M.A."/>
            <person name="Spackman E."/>
            <person name="Goraichik I."/>
            <person name="Dimitrov K.M."/>
            <person name="Suarez D.L."/>
            <person name="Swayne D.E."/>
        </authorList>
    </citation>
    <scope>NUCLEOTIDE SEQUENCE [LARGE SCALE GENOMIC DNA]</scope>
    <source>
        <strain evidence="5 6">DSM 11270</strain>
    </source>
</reference>
<dbReference type="Gene3D" id="3.40.1280.10">
    <property type="match status" value="1"/>
</dbReference>
<dbReference type="InterPro" id="IPR004441">
    <property type="entry name" value="rRNA_MeTrfase_TrmH"/>
</dbReference>
<dbReference type="FunFam" id="3.40.1280.10:FF:000008">
    <property type="entry name" value="Group 3 RNA methyltransferase TrmH"/>
    <property type="match status" value="1"/>
</dbReference>
<name>A0A1W1UTG6_DESTI</name>
<protein>
    <submittedName>
        <fullName evidence="5">23S rRNA (Guanosine2251-2'-O)-methyltransferase</fullName>
    </submittedName>
</protein>
<organism evidence="5 6">
    <name type="scientific">Desulfonispora thiosulfatigenes DSM 11270</name>
    <dbReference type="NCBI Taxonomy" id="656914"/>
    <lineage>
        <taxon>Bacteria</taxon>
        <taxon>Bacillati</taxon>
        <taxon>Bacillota</taxon>
        <taxon>Clostridia</taxon>
        <taxon>Eubacteriales</taxon>
        <taxon>Peptococcaceae</taxon>
        <taxon>Desulfonispora</taxon>
    </lineage>
</organism>
<comment type="similarity">
    <text evidence="1">Belongs to the class IV-like SAM-binding methyltransferase superfamily. RNA methyltransferase TrmH family.</text>
</comment>
<dbReference type="AlphaFoldDB" id="A0A1W1UTG6"/>
<proteinExistence type="inferred from homology"/>
<dbReference type="InterPro" id="IPR029026">
    <property type="entry name" value="tRNA_m1G_MTases_N"/>
</dbReference>
<evidence type="ECO:0000256" key="2">
    <source>
        <dbReference type="ARBA" id="ARBA00022603"/>
    </source>
</evidence>
<dbReference type="InterPro" id="IPR029028">
    <property type="entry name" value="Alpha/beta_knot_MTases"/>
</dbReference>
<dbReference type="GO" id="GO:0032259">
    <property type="term" value="P:methylation"/>
    <property type="evidence" value="ECO:0007669"/>
    <property type="project" value="UniProtKB-KW"/>
</dbReference>
<dbReference type="SMART" id="SM00967">
    <property type="entry name" value="SpoU_sub_bind"/>
    <property type="match status" value="1"/>
</dbReference>
<evidence type="ECO:0000313" key="6">
    <source>
        <dbReference type="Proteomes" id="UP000192731"/>
    </source>
</evidence>
<dbReference type="GO" id="GO:0005829">
    <property type="term" value="C:cytosol"/>
    <property type="evidence" value="ECO:0007669"/>
    <property type="project" value="TreeGrafter"/>
</dbReference>
<dbReference type="CDD" id="cd18103">
    <property type="entry name" value="SpoU-like_RlmB"/>
    <property type="match status" value="1"/>
</dbReference>
<sequence length="242" mass="26426">MYIFGRNPVIELLKTDKSVNKVCIAKGIKKGPLQEIIALTKEKRIPLQEVEKSYFDKVIPDENHQGVLASVASAEYVEWEELLTIAKEKEQDPLIVILDGLEDPHNLGAILRTCDAVGVHGVIIPKRRTVSLTEGVAKSAAGAVEYVPVARVSNITQTIEKLKQKGVWILGAEMGGTSLYEQDLKMPLAIVIGSEGKGISRLVKEHCDFLVSLPMLGSLNSLNASVAAGVIMYEALRQRTQV</sequence>
<dbReference type="Gene3D" id="3.30.1330.30">
    <property type="match status" value="1"/>
</dbReference>
<gene>
    <name evidence="5" type="ORF">SAMN00017405_2338</name>
</gene>
<dbReference type="SUPFAM" id="SSF55315">
    <property type="entry name" value="L30e-like"/>
    <property type="match status" value="1"/>
</dbReference>
<dbReference type="RefSeq" id="WP_084052366.1">
    <property type="nucleotide sequence ID" value="NZ_FWWT01000010.1"/>
</dbReference>
<dbReference type="InterPro" id="IPR029064">
    <property type="entry name" value="Ribosomal_eL30-like_sf"/>
</dbReference>
<dbReference type="Proteomes" id="UP000192731">
    <property type="component" value="Unassembled WGS sequence"/>
</dbReference>
<dbReference type="PANTHER" id="PTHR46429">
    <property type="entry name" value="23S RRNA (GUANOSINE-2'-O-)-METHYLTRANSFERASE RLMB"/>
    <property type="match status" value="1"/>
</dbReference>
<keyword evidence="3 5" id="KW-0808">Transferase</keyword>
<dbReference type="PANTHER" id="PTHR46429:SF1">
    <property type="entry name" value="23S RRNA (GUANOSINE-2'-O-)-METHYLTRANSFERASE RLMB"/>
    <property type="match status" value="1"/>
</dbReference>
<dbReference type="Pfam" id="PF00588">
    <property type="entry name" value="SpoU_methylase"/>
    <property type="match status" value="1"/>
</dbReference>
<dbReference type="STRING" id="656914.SAMN00017405_2338"/>
<dbReference type="EMBL" id="FWWT01000010">
    <property type="protein sequence ID" value="SMB84402.1"/>
    <property type="molecule type" value="Genomic_DNA"/>
</dbReference>
<dbReference type="NCBIfam" id="TIGR00186">
    <property type="entry name" value="rRNA_methyl_3"/>
    <property type="match status" value="1"/>
</dbReference>
<keyword evidence="6" id="KW-1185">Reference proteome</keyword>
<dbReference type="SUPFAM" id="SSF75217">
    <property type="entry name" value="alpha/beta knot"/>
    <property type="match status" value="1"/>
</dbReference>
<dbReference type="GO" id="GO:0006396">
    <property type="term" value="P:RNA processing"/>
    <property type="evidence" value="ECO:0007669"/>
    <property type="project" value="InterPro"/>
</dbReference>